<evidence type="ECO:0000313" key="2">
    <source>
        <dbReference type="EMBL" id="OLF19350.1"/>
    </source>
</evidence>
<organism evidence="2 3">
    <name type="scientific">Actinophytocola xanthii</name>
    <dbReference type="NCBI Taxonomy" id="1912961"/>
    <lineage>
        <taxon>Bacteria</taxon>
        <taxon>Bacillati</taxon>
        <taxon>Actinomycetota</taxon>
        <taxon>Actinomycetes</taxon>
        <taxon>Pseudonocardiales</taxon>
        <taxon>Pseudonocardiaceae</taxon>
    </lineage>
</organism>
<dbReference type="SUPFAM" id="SSF54593">
    <property type="entry name" value="Glyoxalase/Bleomycin resistance protein/Dihydroxybiphenyl dioxygenase"/>
    <property type="match status" value="1"/>
</dbReference>
<reference evidence="2 3" key="1">
    <citation type="submission" date="2016-12" db="EMBL/GenBank/DDBJ databases">
        <title>The draft genome sequence of Actinophytocola sp. 11-183.</title>
        <authorList>
            <person name="Wang W."/>
            <person name="Yuan L."/>
        </authorList>
    </citation>
    <scope>NUCLEOTIDE SEQUENCE [LARGE SCALE GENOMIC DNA]</scope>
    <source>
        <strain evidence="2 3">11-183</strain>
    </source>
</reference>
<dbReference type="STRING" id="1912961.BU204_02800"/>
<evidence type="ECO:0000313" key="3">
    <source>
        <dbReference type="Proteomes" id="UP000185596"/>
    </source>
</evidence>
<protein>
    <recommendedName>
        <fullName evidence="1">VOC domain-containing protein</fullName>
    </recommendedName>
</protein>
<evidence type="ECO:0000259" key="1">
    <source>
        <dbReference type="PROSITE" id="PS51819"/>
    </source>
</evidence>
<name>A0A1Q8CYC8_9PSEU</name>
<dbReference type="PANTHER" id="PTHR33993">
    <property type="entry name" value="GLYOXALASE-RELATED"/>
    <property type="match status" value="1"/>
</dbReference>
<dbReference type="InterPro" id="IPR052164">
    <property type="entry name" value="Anthracycline_SecMetBiosynth"/>
</dbReference>
<sequence length="113" mass="12186">MSGDIAWVELPAADTTKARTFYGGLFGWTTTEFGGDYHTVDNGPAGAIAPRAETFTHPRVYFATDDVEVSVKRVHELGGTAEEIQDVPGVGRLVHCRDDQGTPFSLYEPAAQA</sequence>
<dbReference type="Proteomes" id="UP000185596">
    <property type="component" value="Unassembled WGS sequence"/>
</dbReference>
<proteinExistence type="predicted"/>
<dbReference type="InterPro" id="IPR037523">
    <property type="entry name" value="VOC_core"/>
</dbReference>
<dbReference type="EMBL" id="MSIE01000002">
    <property type="protein sequence ID" value="OLF19350.1"/>
    <property type="molecule type" value="Genomic_DNA"/>
</dbReference>
<comment type="caution">
    <text evidence="2">The sequence shown here is derived from an EMBL/GenBank/DDBJ whole genome shotgun (WGS) entry which is preliminary data.</text>
</comment>
<dbReference type="AlphaFoldDB" id="A0A1Q8CYC8"/>
<feature type="domain" description="VOC" evidence="1">
    <location>
        <begin position="4"/>
        <end position="109"/>
    </location>
</feature>
<dbReference type="InterPro" id="IPR029068">
    <property type="entry name" value="Glyas_Bleomycin-R_OHBP_Dase"/>
</dbReference>
<dbReference type="CDD" id="cd07247">
    <property type="entry name" value="SgaA_N_like"/>
    <property type="match status" value="1"/>
</dbReference>
<dbReference type="PROSITE" id="PS51819">
    <property type="entry name" value="VOC"/>
    <property type="match status" value="1"/>
</dbReference>
<dbReference type="RefSeq" id="WP_075123951.1">
    <property type="nucleotide sequence ID" value="NZ_MSIE01000002.1"/>
</dbReference>
<gene>
    <name evidence="2" type="ORF">BU204_02800</name>
</gene>
<accession>A0A1Q8CYC8</accession>
<dbReference type="InterPro" id="IPR041581">
    <property type="entry name" value="Glyoxalase_6"/>
</dbReference>
<dbReference type="Pfam" id="PF18029">
    <property type="entry name" value="Glyoxalase_6"/>
    <property type="match status" value="1"/>
</dbReference>
<keyword evidence="3" id="KW-1185">Reference proteome</keyword>
<dbReference type="OrthoDB" id="9793039at2"/>
<dbReference type="Gene3D" id="3.10.180.10">
    <property type="entry name" value="2,3-Dihydroxybiphenyl 1,2-Dioxygenase, domain 1"/>
    <property type="match status" value="1"/>
</dbReference>
<dbReference type="PANTHER" id="PTHR33993:SF14">
    <property type="entry name" value="GB|AAF24581.1"/>
    <property type="match status" value="1"/>
</dbReference>